<dbReference type="AlphaFoldDB" id="A0A1Z5JGG9"/>
<protein>
    <submittedName>
        <fullName evidence="2">Uncharacterized protein</fullName>
    </submittedName>
</protein>
<dbReference type="Proteomes" id="UP000198406">
    <property type="component" value="Unassembled WGS sequence"/>
</dbReference>
<sequence>MLLSSALTSPSELSCYLLFVSVLSACVYVRKNTKHEVPTLQRIPWHRLSQRQKALLPLNFSESWPVYKFLDEPTALGEFDWGIHDEIVIWRENGTFIFIYKDYDKAYAKRRVFVILENVQGYNLHYMVYGEREAAIAETITFFGSLKHEASPQTVLRFHRCNHCSLSLDLSSLLPEQLAQMLDSNPTRCIDLEADFSAKQSEILATRPYPLDLLLMKGEHTFLDGGTAFVEALELRKSPFGKLIVSETSNGGMLSISNLERLLKLEYVFQTLDLSIRNTVCALLPFNAKVKTLYYRVHQANDVHPESFDSLNIPAIDITPIFVFEWSFAWHTRIISFLNRVAVLGHFERLCIGVDYGSQNRERFLFDEVASVADALTAALRANQRLSCLELHQTRTCLLWGPHLRGIFECAEEHPSLREIRVQSFKLRDGSDGAEDENRVFSRRYYFDRSWLKRLLSRNRKIVVLNEFGERCSDGSTIDQLYALNDVYNGSANLVKEATDLRPLLVTKAFTERASNNFQYTALLLSQHTDVLCELVQGVDQEDGAPRRSNRLLRSKRKTEDSSRARKKSRK</sequence>
<evidence type="ECO:0000313" key="2">
    <source>
        <dbReference type="EMBL" id="GAX13094.1"/>
    </source>
</evidence>
<proteinExistence type="predicted"/>
<reference evidence="2 3" key="1">
    <citation type="journal article" date="2015" name="Plant Cell">
        <title>Oil accumulation by the oleaginous diatom Fistulifera solaris as revealed by the genome and transcriptome.</title>
        <authorList>
            <person name="Tanaka T."/>
            <person name="Maeda Y."/>
            <person name="Veluchamy A."/>
            <person name="Tanaka M."/>
            <person name="Abida H."/>
            <person name="Marechal E."/>
            <person name="Bowler C."/>
            <person name="Muto M."/>
            <person name="Sunaga Y."/>
            <person name="Tanaka M."/>
            <person name="Yoshino T."/>
            <person name="Taniguchi T."/>
            <person name="Fukuda Y."/>
            <person name="Nemoto M."/>
            <person name="Matsumoto M."/>
            <person name="Wong P.S."/>
            <person name="Aburatani S."/>
            <person name="Fujibuchi W."/>
        </authorList>
    </citation>
    <scope>NUCLEOTIDE SEQUENCE [LARGE SCALE GENOMIC DNA]</scope>
    <source>
        <strain evidence="2 3">JPCC DA0580</strain>
    </source>
</reference>
<gene>
    <name evidence="2" type="ORF">FisN_17Hu023</name>
</gene>
<feature type="region of interest" description="Disordered" evidence="1">
    <location>
        <begin position="544"/>
        <end position="571"/>
    </location>
</feature>
<dbReference type="EMBL" id="BDSP01000061">
    <property type="protein sequence ID" value="GAX13094.1"/>
    <property type="molecule type" value="Genomic_DNA"/>
</dbReference>
<keyword evidence="3" id="KW-1185">Reference proteome</keyword>
<dbReference type="InParanoid" id="A0A1Z5JGG9"/>
<organism evidence="2 3">
    <name type="scientific">Fistulifera solaris</name>
    <name type="common">Oleaginous diatom</name>
    <dbReference type="NCBI Taxonomy" id="1519565"/>
    <lineage>
        <taxon>Eukaryota</taxon>
        <taxon>Sar</taxon>
        <taxon>Stramenopiles</taxon>
        <taxon>Ochrophyta</taxon>
        <taxon>Bacillariophyta</taxon>
        <taxon>Bacillariophyceae</taxon>
        <taxon>Bacillariophycidae</taxon>
        <taxon>Naviculales</taxon>
        <taxon>Naviculaceae</taxon>
        <taxon>Fistulifera</taxon>
    </lineage>
</organism>
<evidence type="ECO:0000256" key="1">
    <source>
        <dbReference type="SAM" id="MobiDB-lite"/>
    </source>
</evidence>
<feature type="compositionally biased region" description="Basic residues" evidence="1">
    <location>
        <begin position="548"/>
        <end position="557"/>
    </location>
</feature>
<accession>A0A1Z5JGG9</accession>
<name>A0A1Z5JGG9_FISSO</name>
<evidence type="ECO:0000313" key="3">
    <source>
        <dbReference type="Proteomes" id="UP000198406"/>
    </source>
</evidence>
<comment type="caution">
    <text evidence="2">The sequence shown here is derived from an EMBL/GenBank/DDBJ whole genome shotgun (WGS) entry which is preliminary data.</text>
</comment>